<evidence type="ECO:0000313" key="2">
    <source>
        <dbReference type="EMBL" id="ORY59937.1"/>
    </source>
</evidence>
<dbReference type="RefSeq" id="XP_040712371.1">
    <property type="nucleotide sequence ID" value="XM_040863055.1"/>
</dbReference>
<dbReference type="GeneID" id="63779267"/>
<accession>A0A1Y2DL17</accession>
<protein>
    <submittedName>
        <fullName evidence="2">Uncharacterized protein</fullName>
    </submittedName>
</protein>
<evidence type="ECO:0000256" key="1">
    <source>
        <dbReference type="SAM" id="MobiDB-lite"/>
    </source>
</evidence>
<feature type="region of interest" description="Disordered" evidence="1">
    <location>
        <begin position="221"/>
        <end position="244"/>
    </location>
</feature>
<dbReference type="InParanoid" id="A0A1Y2DL17"/>
<dbReference type="AlphaFoldDB" id="A0A1Y2DL17"/>
<proteinExistence type="predicted"/>
<reference evidence="2 3" key="1">
    <citation type="submission" date="2016-07" db="EMBL/GenBank/DDBJ databases">
        <title>Pervasive Adenine N6-methylation of Active Genes in Fungi.</title>
        <authorList>
            <consortium name="DOE Joint Genome Institute"/>
            <person name="Mondo S.J."/>
            <person name="Dannebaum R.O."/>
            <person name="Kuo R.C."/>
            <person name="Labutti K."/>
            <person name="Haridas S."/>
            <person name="Kuo A."/>
            <person name="Salamov A."/>
            <person name="Ahrendt S.R."/>
            <person name="Lipzen A."/>
            <person name="Sullivan W."/>
            <person name="Andreopoulos W.B."/>
            <person name="Clum A."/>
            <person name="Lindquist E."/>
            <person name="Daum C."/>
            <person name="Ramamoorthy G.K."/>
            <person name="Gryganskyi A."/>
            <person name="Culley D."/>
            <person name="Magnuson J.K."/>
            <person name="James T.Y."/>
            <person name="O'Malley M.A."/>
            <person name="Stajich J.E."/>
            <person name="Spatafora J.W."/>
            <person name="Visel A."/>
            <person name="Grigoriev I.V."/>
        </authorList>
    </citation>
    <scope>NUCLEOTIDE SEQUENCE [LARGE SCALE GENOMIC DNA]</scope>
    <source>
        <strain evidence="2 3">CBS 129021</strain>
    </source>
</reference>
<dbReference type="EMBL" id="MCFJ01000012">
    <property type="protein sequence ID" value="ORY59937.1"/>
    <property type="molecule type" value="Genomic_DNA"/>
</dbReference>
<dbReference type="OrthoDB" id="4749893at2759"/>
<feature type="compositionally biased region" description="Basic residues" evidence="1">
    <location>
        <begin position="1"/>
        <end position="13"/>
    </location>
</feature>
<name>A0A1Y2DL17_9PEZI</name>
<comment type="caution">
    <text evidence="2">The sequence shown here is derived from an EMBL/GenBank/DDBJ whole genome shotgun (WGS) entry which is preliminary data.</text>
</comment>
<gene>
    <name evidence="2" type="ORF">BCR38DRAFT_476853</name>
</gene>
<evidence type="ECO:0000313" key="3">
    <source>
        <dbReference type="Proteomes" id="UP000193689"/>
    </source>
</evidence>
<organism evidence="2 3">
    <name type="scientific">Pseudomassariella vexata</name>
    <dbReference type="NCBI Taxonomy" id="1141098"/>
    <lineage>
        <taxon>Eukaryota</taxon>
        <taxon>Fungi</taxon>
        <taxon>Dikarya</taxon>
        <taxon>Ascomycota</taxon>
        <taxon>Pezizomycotina</taxon>
        <taxon>Sordariomycetes</taxon>
        <taxon>Xylariomycetidae</taxon>
        <taxon>Amphisphaeriales</taxon>
        <taxon>Pseudomassariaceae</taxon>
        <taxon>Pseudomassariella</taxon>
    </lineage>
</organism>
<dbReference type="Proteomes" id="UP000193689">
    <property type="component" value="Unassembled WGS sequence"/>
</dbReference>
<keyword evidence="3" id="KW-1185">Reference proteome</keyword>
<sequence>MPKTPSKQRRGRVTRSMSGRQQLLLPPPPVVTDNNEEDTTVLPDLPSGGLTNERPSQIPVFSSSLKDVERLWVRQNALGNQPLGGKLKKVLTLLTIHIVTGAAKDHYVRWEITDQKFWSALQLQDPAASALASAPTERIKEVFVEITCGGPFDTFLVRLSKDRRRATGLFVQLYGDENEVPCRSCSKRLISSETGDHLAISFGLNALRRLYAQYKEHSSQAVRSNEGAQGAKGSPSGQGKGFWG</sequence>
<feature type="region of interest" description="Disordered" evidence="1">
    <location>
        <begin position="1"/>
        <end position="57"/>
    </location>
</feature>